<evidence type="ECO:0000256" key="2">
    <source>
        <dbReference type="SAM" id="Coils"/>
    </source>
</evidence>
<dbReference type="InterPro" id="IPR010559">
    <property type="entry name" value="Sig_transdc_His_kin_internal"/>
</dbReference>
<dbReference type="PROSITE" id="PS50005">
    <property type="entry name" value="TPR"/>
    <property type="match status" value="1"/>
</dbReference>
<gene>
    <name evidence="6" type="ORF">HCU67_01485</name>
</gene>
<accession>A0ABX1GLV5</accession>
<protein>
    <submittedName>
        <fullName evidence="6">Histidine kinase</fullName>
    </submittedName>
</protein>
<name>A0ABX1GLV5_9FLAO</name>
<evidence type="ECO:0000256" key="3">
    <source>
        <dbReference type="SAM" id="Phobius"/>
    </source>
</evidence>
<evidence type="ECO:0000313" key="7">
    <source>
        <dbReference type="Proteomes" id="UP000718451"/>
    </source>
</evidence>
<feature type="signal peptide" evidence="4">
    <location>
        <begin position="1"/>
        <end position="23"/>
    </location>
</feature>
<dbReference type="SUPFAM" id="SSF55874">
    <property type="entry name" value="ATPase domain of HSP90 chaperone/DNA topoisomerase II/histidine kinase"/>
    <property type="match status" value="1"/>
</dbReference>
<feature type="coiled-coil region" evidence="2">
    <location>
        <begin position="436"/>
        <end position="473"/>
    </location>
</feature>
<dbReference type="GO" id="GO:0016301">
    <property type="term" value="F:kinase activity"/>
    <property type="evidence" value="ECO:0007669"/>
    <property type="project" value="UniProtKB-KW"/>
</dbReference>
<feature type="transmembrane region" description="Helical" evidence="3">
    <location>
        <begin position="493"/>
        <end position="513"/>
    </location>
</feature>
<comment type="caution">
    <text evidence="6">The sequence shown here is derived from an EMBL/GenBank/DDBJ whole genome shotgun (WGS) entry which is preliminary data.</text>
</comment>
<dbReference type="Pfam" id="PF13432">
    <property type="entry name" value="TPR_16"/>
    <property type="match status" value="1"/>
</dbReference>
<dbReference type="SMART" id="SM00028">
    <property type="entry name" value="TPR"/>
    <property type="match status" value="4"/>
</dbReference>
<evidence type="ECO:0000259" key="5">
    <source>
        <dbReference type="Pfam" id="PF06580"/>
    </source>
</evidence>
<dbReference type="PANTHER" id="PTHR34220:SF7">
    <property type="entry name" value="SENSOR HISTIDINE KINASE YPDA"/>
    <property type="match status" value="1"/>
</dbReference>
<dbReference type="Pfam" id="PF06580">
    <property type="entry name" value="His_kinase"/>
    <property type="match status" value="1"/>
</dbReference>
<keyword evidence="3" id="KW-0812">Transmembrane</keyword>
<keyword evidence="3" id="KW-0472">Membrane</keyword>
<dbReference type="InterPro" id="IPR050640">
    <property type="entry name" value="Bact_2-comp_sensor_kinase"/>
</dbReference>
<dbReference type="Proteomes" id="UP000718451">
    <property type="component" value="Unassembled WGS sequence"/>
</dbReference>
<dbReference type="PANTHER" id="PTHR34220">
    <property type="entry name" value="SENSOR HISTIDINE KINASE YPDA"/>
    <property type="match status" value="1"/>
</dbReference>
<keyword evidence="7" id="KW-1185">Reference proteome</keyword>
<dbReference type="InterPro" id="IPR011990">
    <property type="entry name" value="TPR-like_helical_dom_sf"/>
</dbReference>
<feature type="chain" id="PRO_5046521777" evidence="4">
    <location>
        <begin position="24"/>
        <end position="732"/>
    </location>
</feature>
<sequence>MNVVKKHIFILLLWCLSLGLLSAQNTTGSEFVLKGSVVEQNTYAPIAGVSVSTDQGSYAATDGLGEFSIKAKVGDVLIFESSDFETVRHRITSDEDVRLEVKDYDGPTQKGRTSREANHVQLLDSANYYKKDNIEKSIDFIAQSISILGKNPNKRLLAKSLTSLGEIYLYHGQYDLAISNLNEALNSNKSILTQLLLGEALLLNNQVDEAEITLKELQDVKSMVPYQKLKLYELLGDVKMEQANKKVALEFYEEGLRIAKKNQITPKITDLTSKIAETYASANRQIEAEGYFNSSLELSKKENPQRAIQESEKVADFYRNTNRFDLEIQQRKNSLNELKKLEKTAISNKKNREQPADSISTQRINYKIGNAFAAQNKLDEAIPYLQRSIVEADSEEDLTVQKDATRKLSEVFKYKGDFAKAFETYQEYVALVDTLYSRKEQEISRAIRQNNEIAAKQSRISSLEQERELSQSKYDLAVTEQQLFEESNKRQRLIIYSLLFGLILAALTAILYYRSSKQQQLANNLLALKSLRSQMNPHFIFNALNSVNNFIAKNDERSANRFLSEFSILMRTVLENSEEDFIPLSKELELLRLYVKLEHSRFADKFDYDINVDEKIRMDEFEIPPMLLQPYIENSIWHGLRYKEEKGFLNINLESVSPEILKIEITDNGIGRQKSAALKTKNQKKQRSKGMGNIKKRVAILNEMYKNKVDVSISDLNDDKTGTKVTLYLKKD</sequence>
<dbReference type="Gene3D" id="1.25.40.10">
    <property type="entry name" value="Tetratricopeptide repeat domain"/>
    <property type="match status" value="3"/>
</dbReference>
<dbReference type="Gene3D" id="3.30.565.10">
    <property type="entry name" value="Histidine kinase-like ATPase, C-terminal domain"/>
    <property type="match status" value="1"/>
</dbReference>
<evidence type="ECO:0000256" key="4">
    <source>
        <dbReference type="SAM" id="SignalP"/>
    </source>
</evidence>
<keyword evidence="6" id="KW-0418">Kinase</keyword>
<reference evidence="6 7" key="1">
    <citation type="submission" date="2020-04" db="EMBL/GenBank/DDBJ databases">
        <authorList>
            <person name="Yoon J."/>
        </authorList>
    </citation>
    <scope>NUCLEOTIDE SEQUENCE [LARGE SCALE GENOMIC DNA]</scope>
    <source>
        <strain evidence="6 7">DJ-13</strain>
    </source>
</reference>
<dbReference type="EMBL" id="JAAWWL010000001">
    <property type="protein sequence ID" value="NKI30599.1"/>
    <property type="molecule type" value="Genomic_DNA"/>
</dbReference>
<keyword evidence="2" id="KW-0175">Coiled coil</keyword>
<evidence type="ECO:0000256" key="1">
    <source>
        <dbReference type="PROSITE-ProRule" id="PRU00339"/>
    </source>
</evidence>
<evidence type="ECO:0000313" key="6">
    <source>
        <dbReference type="EMBL" id="NKI30599.1"/>
    </source>
</evidence>
<dbReference type="SUPFAM" id="SSF48452">
    <property type="entry name" value="TPR-like"/>
    <property type="match status" value="2"/>
</dbReference>
<dbReference type="InterPro" id="IPR036890">
    <property type="entry name" value="HATPase_C_sf"/>
</dbReference>
<feature type="repeat" description="TPR" evidence="1">
    <location>
        <begin position="158"/>
        <end position="191"/>
    </location>
</feature>
<proteinExistence type="predicted"/>
<keyword evidence="6" id="KW-0808">Transferase</keyword>
<organism evidence="6 7">
    <name type="scientific">Croceivirga thetidis</name>
    <dbReference type="NCBI Taxonomy" id="2721623"/>
    <lineage>
        <taxon>Bacteria</taxon>
        <taxon>Pseudomonadati</taxon>
        <taxon>Bacteroidota</taxon>
        <taxon>Flavobacteriia</taxon>
        <taxon>Flavobacteriales</taxon>
        <taxon>Flavobacteriaceae</taxon>
        <taxon>Croceivirga</taxon>
    </lineage>
</organism>
<dbReference type="InterPro" id="IPR019734">
    <property type="entry name" value="TPR_rpt"/>
</dbReference>
<feature type="domain" description="Signal transduction histidine kinase internal region" evidence="5">
    <location>
        <begin position="528"/>
        <end position="606"/>
    </location>
</feature>
<keyword evidence="3" id="KW-1133">Transmembrane helix</keyword>
<keyword evidence="1" id="KW-0802">TPR repeat</keyword>
<keyword evidence="4" id="KW-0732">Signal</keyword>